<feature type="region of interest" description="Disordered" evidence="1">
    <location>
        <begin position="1"/>
        <end position="36"/>
    </location>
</feature>
<dbReference type="Gene3D" id="1.25.40.10">
    <property type="entry name" value="Tetratricopeptide repeat domain"/>
    <property type="match status" value="1"/>
</dbReference>
<comment type="caution">
    <text evidence="2">The sequence shown here is derived from an EMBL/GenBank/DDBJ whole genome shotgun (WGS) entry which is preliminary data.</text>
</comment>
<sequence length="232" mass="25419">MPGSSAKNPSTDNPEGTQKKTPEQEAPPKKTEYDKLPLPQLIAKANAQNPIAQFELASRFNYGRGVPRNTNEALIWLRRSATAGNADAARLLAVKLFNGYDVPADHPEALYWAKQIAEKGDLPAQLMVANMYANGEGTPRDLVQSYKWFAIAAVAERPGAKKDDPQRDDLLKTAAEQRDKIGSLLTESEERDAQNMASDWWLGKYAPQKAAPAKAKTKKGKPRKKPGGKPAI</sequence>
<feature type="compositionally biased region" description="Polar residues" evidence="1">
    <location>
        <begin position="1"/>
        <end position="16"/>
    </location>
</feature>
<dbReference type="PANTHER" id="PTHR11102">
    <property type="entry name" value="SEL-1-LIKE PROTEIN"/>
    <property type="match status" value="1"/>
</dbReference>
<feature type="region of interest" description="Disordered" evidence="1">
    <location>
        <begin position="207"/>
        <end position="232"/>
    </location>
</feature>
<reference evidence="2 3" key="1">
    <citation type="journal article" date="2018" name="Environ. Microbiol.">
        <title>Isolation and genomic characterization of Novimethylophilus kurashikiensis gen. nov. sp. nov., a new lanthanide-dependent methylotrophic species of Methylophilaceae.</title>
        <authorList>
            <person name="Lv H."/>
            <person name="Sahin N."/>
            <person name="Tani A."/>
        </authorList>
    </citation>
    <scope>NUCLEOTIDE SEQUENCE [LARGE SCALE GENOMIC DNA]</scope>
    <source>
        <strain evidence="2 3">La2-4</strain>
    </source>
</reference>
<evidence type="ECO:0008006" key="4">
    <source>
        <dbReference type="Google" id="ProtNLM"/>
    </source>
</evidence>
<dbReference type="Proteomes" id="UP000245081">
    <property type="component" value="Unassembled WGS sequence"/>
</dbReference>
<accession>A0A2R5F4S9</accession>
<feature type="compositionally biased region" description="Basic and acidic residues" evidence="1">
    <location>
        <begin position="17"/>
        <end position="35"/>
    </location>
</feature>
<dbReference type="InterPro" id="IPR050767">
    <property type="entry name" value="Sel1_AlgK"/>
</dbReference>
<dbReference type="SMART" id="SM00671">
    <property type="entry name" value="SEL1"/>
    <property type="match status" value="3"/>
</dbReference>
<gene>
    <name evidence="2" type="ORF">NMK_0939</name>
</gene>
<dbReference type="EMBL" id="BDOQ01000003">
    <property type="protein sequence ID" value="GBG13392.1"/>
    <property type="molecule type" value="Genomic_DNA"/>
</dbReference>
<dbReference type="RefSeq" id="WP_181376169.1">
    <property type="nucleotide sequence ID" value="NZ_BDOQ01000003.1"/>
</dbReference>
<organism evidence="2 3">
    <name type="scientific">Novimethylophilus kurashikiensis</name>
    <dbReference type="NCBI Taxonomy" id="1825523"/>
    <lineage>
        <taxon>Bacteria</taxon>
        <taxon>Pseudomonadati</taxon>
        <taxon>Pseudomonadota</taxon>
        <taxon>Betaproteobacteria</taxon>
        <taxon>Nitrosomonadales</taxon>
        <taxon>Methylophilaceae</taxon>
        <taxon>Novimethylophilus</taxon>
    </lineage>
</organism>
<dbReference type="AlphaFoldDB" id="A0A2R5F4S9"/>
<keyword evidence="3" id="KW-1185">Reference proteome</keyword>
<dbReference type="Pfam" id="PF08238">
    <property type="entry name" value="Sel1"/>
    <property type="match status" value="3"/>
</dbReference>
<evidence type="ECO:0000256" key="1">
    <source>
        <dbReference type="SAM" id="MobiDB-lite"/>
    </source>
</evidence>
<evidence type="ECO:0000313" key="3">
    <source>
        <dbReference type="Proteomes" id="UP000245081"/>
    </source>
</evidence>
<dbReference type="InterPro" id="IPR006597">
    <property type="entry name" value="Sel1-like"/>
</dbReference>
<dbReference type="SUPFAM" id="SSF81901">
    <property type="entry name" value="HCP-like"/>
    <property type="match status" value="1"/>
</dbReference>
<proteinExistence type="predicted"/>
<protein>
    <recommendedName>
        <fullName evidence="4">Sel1 repeat family protein</fullName>
    </recommendedName>
</protein>
<evidence type="ECO:0000313" key="2">
    <source>
        <dbReference type="EMBL" id="GBG13392.1"/>
    </source>
</evidence>
<dbReference type="PANTHER" id="PTHR11102:SF160">
    <property type="entry name" value="ERAD-ASSOCIATED E3 UBIQUITIN-PROTEIN LIGASE COMPONENT HRD3"/>
    <property type="match status" value="1"/>
</dbReference>
<name>A0A2R5F4S9_9PROT</name>
<dbReference type="InterPro" id="IPR011990">
    <property type="entry name" value="TPR-like_helical_dom_sf"/>
</dbReference>
<feature type="compositionally biased region" description="Basic residues" evidence="1">
    <location>
        <begin position="215"/>
        <end position="232"/>
    </location>
</feature>